<evidence type="ECO:0000313" key="2">
    <source>
        <dbReference type="Proteomes" id="UP000399805"/>
    </source>
</evidence>
<gene>
    <name evidence="1" type="ORF">AA23TX_07734</name>
</gene>
<proteinExistence type="predicted"/>
<dbReference type="AlphaFoldDB" id="A0A6I8M1R1"/>
<accession>A0A6I8M1R1</accession>
<keyword evidence="2" id="KW-1185">Reference proteome</keyword>
<protein>
    <submittedName>
        <fullName evidence="1">Uncharacterized protein</fullName>
    </submittedName>
</protein>
<organism evidence="1 2">
    <name type="scientific">Amycolatopsis camponoti</name>
    <dbReference type="NCBI Taxonomy" id="2606593"/>
    <lineage>
        <taxon>Bacteria</taxon>
        <taxon>Bacillati</taxon>
        <taxon>Actinomycetota</taxon>
        <taxon>Actinomycetes</taxon>
        <taxon>Pseudonocardiales</taxon>
        <taxon>Pseudonocardiaceae</taxon>
        <taxon>Amycolatopsis</taxon>
    </lineage>
</organism>
<name>A0A6I8M1R1_9PSEU</name>
<evidence type="ECO:0000313" key="1">
    <source>
        <dbReference type="EMBL" id="VVJ22821.1"/>
    </source>
</evidence>
<sequence length="55" mass="5274">MGVPPSLSLVSFTVAGSAGSARTARWQRLAGAGGDLVEELSAPGPGGGHVGILGT</sequence>
<reference evidence="1 2" key="1">
    <citation type="submission" date="2019-09" db="EMBL/GenBank/DDBJ databases">
        <authorList>
            <person name="Leyn A S."/>
        </authorList>
    </citation>
    <scope>NUCLEOTIDE SEQUENCE [LARGE SCALE GENOMIC DNA]</scope>
    <source>
        <strain evidence="1">AA231_1</strain>
    </source>
</reference>
<dbReference type="Proteomes" id="UP000399805">
    <property type="component" value="Unassembled WGS sequence"/>
</dbReference>
<dbReference type="EMBL" id="CABVGP010000003">
    <property type="protein sequence ID" value="VVJ22821.1"/>
    <property type="molecule type" value="Genomic_DNA"/>
</dbReference>